<dbReference type="PANTHER" id="PTHR35006:SF2">
    <property type="entry name" value="GLYOXALASE FAMILY PROTEIN (AFU_ORTHOLOGUE AFUA_5G14830)"/>
    <property type="match status" value="1"/>
</dbReference>
<name>A0A1Q9HRA7_9VIBR</name>
<gene>
    <name evidence="2" type="ORF">BIY22_02505</name>
</gene>
<dbReference type="PROSITE" id="PS51819">
    <property type="entry name" value="VOC"/>
    <property type="match status" value="1"/>
</dbReference>
<dbReference type="InterPro" id="IPR037523">
    <property type="entry name" value="VOC_core"/>
</dbReference>
<accession>A0A1Q9HRA7</accession>
<dbReference type="InterPro" id="IPR029068">
    <property type="entry name" value="Glyas_Bleomycin-R_OHBP_Dase"/>
</dbReference>
<dbReference type="InterPro" id="IPR004360">
    <property type="entry name" value="Glyas_Fos-R_dOase_dom"/>
</dbReference>
<dbReference type="STRING" id="1381081.BIY22_02505"/>
<proteinExistence type="predicted"/>
<dbReference type="Proteomes" id="UP000186313">
    <property type="component" value="Unassembled WGS sequence"/>
</dbReference>
<protein>
    <submittedName>
        <fullName evidence="2">Glyoxalase</fullName>
    </submittedName>
</protein>
<reference evidence="2 3" key="1">
    <citation type="submission" date="2016-09" db="EMBL/GenBank/DDBJ databases">
        <title>Genomic Taxonomy of the Vibrionaceae.</title>
        <authorList>
            <person name="Gonzalez-Castillo A."/>
            <person name="Gomez-Gil B."/>
            <person name="Enciso-Ibarra K."/>
        </authorList>
    </citation>
    <scope>NUCLEOTIDE SEQUENCE [LARGE SCALE GENOMIC DNA]</scope>
    <source>
        <strain evidence="2 3">CAIM 703</strain>
    </source>
</reference>
<dbReference type="Gene3D" id="3.10.180.10">
    <property type="entry name" value="2,3-Dihydroxybiphenyl 1,2-Dioxygenase, domain 1"/>
    <property type="match status" value="1"/>
</dbReference>
<organism evidence="2 3">
    <name type="scientific">Vibrio panuliri</name>
    <dbReference type="NCBI Taxonomy" id="1381081"/>
    <lineage>
        <taxon>Bacteria</taxon>
        <taxon>Pseudomonadati</taxon>
        <taxon>Pseudomonadota</taxon>
        <taxon>Gammaproteobacteria</taxon>
        <taxon>Vibrionales</taxon>
        <taxon>Vibrionaceae</taxon>
        <taxon>Vibrio</taxon>
    </lineage>
</organism>
<dbReference type="RefSeq" id="WP_075706021.1">
    <property type="nucleotide sequence ID" value="NZ_MJMJ01000001.1"/>
</dbReference>
<dbReference type="EMBL" id="MJMJ01000001">
    <property type="protein sequence ID" value="OLQ93383.1"/>
    <property type="molecule type" value="Genomic_DNA"/>
</dbReference>
<evidence type="ECO:0000259" key="1">
    <source>
        <dbReference type="PROSITE" id="PS51819"/>
    </source>
</evidence>
<dbReference type="PANTHER" id="PTHR35006">
    <property type="entry name" value="GLYOXALASE FAMILY PROTEIN (AFU_ORTHOLOGUE AFUA_5G14830)"/>
    <property type="match status" value="1"/>
</dbReference>
<dbReference type="OrthoDB" id="9800438at2"/>
<evidence type="ECO:0000313" key="2">
    <source>
        <dbReference type="EMBL" id="OLQ93383.1"/>
    </source>
</evidence>
<dbReference type="CDD" id="cd07262">
    <property type="entry name" value="VOC_like"/>
    <property type="match status" value="1"/>
</dbReference>
<dbReference type="Pfam" id="PF00903">
    <property type="entry name" value="Glyoxalase"/>
    <property type="match status" value="1"/>
</dbReference>
<feature type="domain" description="VOC" evidence="1">
    <location>
        <begin position="2"/>
        <end position="122"/>
    </location>
</feature>
<comment type="caution">
    <text evidence="2">The sequence shown here is derived from an EMBL/GenBank/DDBJ whole genome shotgun (WGS) entry which is preliminary data.</text>
</comment>
<dbReference type="AlphaFoldDB" id="A0A1Q9HRA7"/>
<sequence length="122" mass="13312">MILNHVSIGTSDVVKAVDFYDSLLSTLAIKRTHYIENVAAAYGENFEFWVGSPYEGKATSSNGLHIAFNAPSKDSVERFYATAIALGGTCEGKPGFRPEYGEAYYAAFIRDLDGNKIEAVTM</sequence>
<dbReference type="SUPFAM" id="SSF54593">
    <property type="entry name" value="Glyoxalase/Bleomycin resistance protein/Dihydroxybiphenyl dioxygenase"/>
    <property type="match status" value="1"/>
</dbReference>
<evidence type="ECO:0000313" key="3">
    <source>
        <dbReference type="Proteomes" id="UP000186313"/>
    </source>
</evidence>